<feature type="domain" description="Plastocyanin-like" evidence="2">
    <location>
        <begin position="59"/>
        <end position="125"/>
    </location>
</feature>
<dbReference type="InterPro" id="IPR008972">
    <property type="entry name" value="Cupredoxin"/>
</dbReference>
<dbReference type="Gene3D" id="2.60.40.420">
    <property type="entry name" value="Cupredoxins - blue copper proteins"/>
    <property type="match status" value="1"/>
</dbReference>
<protein>
    <recommendedName>
        <fullName evidence="2">Plastocyanin-like domain-containing protein</fullName>
    </recommendedName>
</protein>
<evidence type="ECO:0000256" key="1">
    <source>
        <dbReference type="ARBA" id="ARBA00010609"/>
    </source>
</evidence>
<dbReference type="Proteomes" id="UP000593576">
    <property type="component" value="Unassembled WGS sequence"/>
</dbReference>
<reference evidence="3 4" key="1">
    <citation type="journal article" date="2019" name="Genome Biol. Evol.">
        <title>Insights into the evolution of the New World diploid cottons (Gossypium, subgenus Houzingenia) based on genome sequencing.</title>
        <authorList>
            <person name="Grover C.E."/>
            <person name="Arick M.A. 2nd"/>
            <person name="Thrash A."/>
            <person name="Conover J.L."/>
            <person name="Sanders W.S."/>
            <person name="Peterson D.G."/>
            <person name="Frelichowski J.E."/>
            <person name="Scheffler J.A."/>
            <person name="Scheffler B.E."/>
            <person name="Wendel J.F."/>
        </authorList>
    </citation>
    <scope>NUCLEOTIDE SEQUENCE [LARGE SCALE GENOMIC DNA]</scope>
    <source>
        <strain evidence="3">1</strain>
        <tissue evidence="3">Leaf</tissue>
    </source>
</reference>
<evidence type="ECO:0000313" key="3">
    <source>
        <dbReference type="EMBL" id="MBA0851372.1"/>
    </source>
</evidence>
<dbReference type="InterPro" id="IPR045087">
    <property type="entry name" value="Cu-oxidase_fam"/>
</dbReference>
<dbReference type="SUPFAM" id="SSF49503">
    <property type="entry name" value="Cupredoxins"/>
    <property type="match status" value="1"/>
</dbReference>
<dbReference type="InterPro" id="IPR011706">
    <property type="entry name" value="Cu-oxidase_C"/>
</dbReference>
<dbReference type="PANTHER" id="PTHR11709">
    <property type="entry name" value="MULTI-COPPER OXIDASE"/>
    <property type="match status" value="1"/>
</dbReference>
<evidence type="ECO:0000259" key="2">
    <source>
        <dbReference type="Pfam" id="PF07731"/>
    </source>
</evidence>
<dbReference type="PANTHER" id="PTHR11709:SF207">
    <property type="entry name" value="LACCASE-11"/>
    <property type="match status" value="1"/>
</dbReference>
<dbReference type="Pfam" id="PF07731">
    <property type="entry name" value="Cu-oxidase_2"/>
    <property type="match status" value="1"/>
</dbReference>
<comment type="similarity">
    <text evidence="1">Belongs to the multicopper oxidase family.</text>
</comment>
<evidence type="ECO:0000313" key="4">
    <source>
        <dbReference type="Proteomes" id="UP000593576"/>
    </source>
</evidence>
<dbReference type="OrthoDB" id="2121828at2759"/>
<dbReference type="AlphaFoldDB" id="A0A7J9KXZ6"/>
<dbReference type="EMBL" id="JABFAF010000003">
    <property type="protein sequence ID" value="MBA0851372.1"/>
    <property type="molecule type" value="Genomic_DNA"/>
</dbReference>
<dbReference type="GO" id="GO:0016491">
    <property type="term" value="F:oxidoreductase activity"/>
    <property type="evidence" value="ECO:0007669"/>
    <property type="project" value="InterPro"/>
</dbReference>
<name>A0A7J9KXZ6_GOSSC</name>
<dbReference type="GO" id="GO:0005507">
    <property type="term" value="F:copper ion binding"/>
    <property type="evidence" value="ECO:0007669"/>
    <property type="project" value="InterPro"/>
</dbReference>
<gene>
    <name evidence="3" type="ORF">Goshw_018845</name>
</gene>
<organism evidence="3 4">
    <name type="scientific">Gossypium schwendimanii</name>
    <name type="common">Cotton</name>
    <dbReference type="NCBI Taxonomy" id="34291"/>
    <lineage>
        <taxon>Eukaryota</taxon>
        <taxon>Viridiplantae</taxon>
        <taxon>Streptophyta</taxon>
        <taxon>Embryophyta</taxon>
        <taxon>Tracheophyta</taxon>
        <taxon>Spermatophyta</taxon>
        <taxon>Magnoliopsida</taxon>
        <taxon>eudicotyledons</taxon>
        <taxon>Gunneridae</taxon>
        <taxon>Pentapetalae</taxon>
        <taxon>rosids</taxon>
        <taxon>malvids</taxon>
        <taxon>Malvales</taxon>
        <taxon>Malvaceae</taxon>
        <taxon>Malvoideae</taxon>
        <taxon>Gossypium</taxon>
    </lineage>
</organism>
<comment type="caution">
    <text evidence="3">The sequence shown here is derived from an EMBL/GenBank/DDBJ whole genome shotgun (WGS) entry which is preliminary data.</text>
</comment>
<accession>A0A7J9KXZ6</accession>
<feature type="non-terminal residue" evidence="3">
    <location>
        <position position="1"/>
    </location>
</feature>
<sequence length="161" mass="18534">MGRILCHGHGLCTLSRDILLNNITFVMPKVGILQAHYFHIKEVFKTFPTDLRSYFTTPDTNLLIIESHPFHIYGFNFFVVGSGVGNFDPSKDLAKFNLVNPLERNTVGVPTKRWTTIRFRADNPEKTTSAQPYETFKQAWNKLKEEFQGKYVSFPMCKLQA</sequence>
<proteinExistence type="inferred from homology"/>
<keyword evidence="4" id="KW-1185">Reference proteome</keyword>